<dbReference type="GO" id="GO:0004712">
    <property type="term" value="F:protein serine/threonine/tyrosine kinase activity"/>
    <property type="evidence" value="ECO:0007669"/>
    <property type="project" value="UniProtKB-EC"/>
</dbReference>
<dbReference type="InterPro" id="IPR051175">
    <property type="entry name" value="CLK_kinases"/>
</dbReference>
<dbReference type="Gene3D" id="3.30.200.20">
    <property type="entry name" value="Phosphorylase Kinase, domain 1"/>
    <property type="match status" value="1"/>
</dbReference>
<dbReference type="Pfam" id="PF00069">
    <property type="entry name" value="Pkinase"/>
    <property type="match status" value="1"/>
</dbReference>
<evidence type="ECO:0000259" key="8">
    <source>
        <dbReference type="PROSITE" id="PS50011"/>
    </source>
</evidence>
<evidence type="ECO:0000256" key="1">
    <source>
        <dbReference type="ARBA" id="ARBA00013203"/>
    </source>
</evidence>
<organism evidence="9 10">
    <name type="scientific">Columbina picui</name>
    <name type="common">Picui ground-dove</name>
    <dbReference type="NCBI Taxonomy" id="115618"/>
    <lineage>
        <taxon>Eukaryota</taxon>
        <taxon>Metazoa</taxon>
        <taxon>Chordata</taxon>
        <taxon>Craniata</taxon>
        <taxon>Vertebrata</taxon>
        <taxon>Euteleostomi</taxon>
        <taxon>Archelosauria</taxon>
        <taxon>Archosauria</taxon>
        <taxon>Dinosauria</taxon>
        <taxon>Saurischia</taxon>
        <taxon>Theropoda</taxon>
        <taxon>Coelurosauria</taxon>
        <taxon>Aves</taxon>
        <taxon>Neognathae</taxon>
        <taxon>Neoaves</taxon>
        <taxon>Columbimorphae</taxon>
        <taxon>Columbiformes</taxon>
        <taxon>Columbidae</taxon>
        <taxon>Columbina</taxon>
    </lineage>
</organism>
<dbReference type="InterPro" id="IPR000719">
    <property type="entry name" value="Prot_kinase_dom"/>
</dbReference>
<dbReference type="InterPro" id="IPR011009">
    <property type="entry name" value="Kinase-like_dom_sf"/>
</dbReference>
<dbReference type="Gene3D" id="1.10.510.10">
    <property type="entry name" value="Transferase(Phosphotransferase) domain 1"/>
    <property type="match status" value="2"/>
</dbReference>
<dbReference type="GO" id="GO:0004713">
    <property type="term" value="F:protein tyrosine kinase activity"/>
    <property type="evidence" value="ECO:0007669"/>
    <property type="project" value="TreeGrafter"/>
</dbReference>
<dbReference type="InterPro" id="IPR008271">
    <property type="entry name" value="Ser/Thr_kinase_AS"/>
</dbReference>
<protein>
    <recommendedName>
        <fullName evidence="1">dual-specificity kinase</fullName>
        <ecNumber evidence="1">2.7.12.1</ecNumber>
    </recommendedName>
</protein>
<dbReference type="EC" id="2.7.12.1" evidence="1"/>
<keyword evidence="3" id="KW-0808">Transferase</keyword>
<dbReference type="GO" id="GO:0005524">
    <property type="term" value="F:ATP binding"/>
    <property type="evidence" value="ECO:0007669"/>
    <property type="project" value="UniProtKB-KW"/>
</dbReference>
<keyword evidence="4" id="KW-0547">Nucleotide-binding</keyword>
<feature type="domain" description="Protein kinase" evidence="8">
    <location>
        <begin position="1"/>
        <end position="258"/>
    </location>
</feature>
<dbReference type="OrthoDB" id="283111at2759"/>
<evidence type="ECO:0000256" key="2">
    <source>
        <dbReference type="ARBA" id="ARBA00022527"/>
    </source>
</evidence>
<dbReference type="PANTHER" id="PTHR45646">
    <property type="entry name" value="SERINE/THREONINE-PROTEIN KINASE DOA-RELATED"/>
    <property type="match status" value="1"/>
</dbReference>
<dbReference type="GO" id="GO:0004674">
    <property type="term" value="F:protein serine/threonine kinase activity"/>
    <property type="evidence" value="ECO:0007669"/>
    <property type="project" value="UniProtKB-KW"/>
</dbReference>
<dbReference type="Proteomes" id="UP000530263">
    <property type="component" value="Unassembled WGS sequence"/>
</dbReference>
<evidence type="ECO:0000313" key="10">
    <source>
        <dbReference type="Proteomes" id="UP000530263"/>
    </source>
</evidence>
<dbReference type="PROSITE" id="PS00108">
    <property type="entry name" value="PROTEIN_KINASE_ST"/>
    <property type="match status" value="1"/>
</dbReference>
<evidence type="ECO:0000256" key="6">
    <source>
        <dbReference type="ARBA" id="ARBA00022840"/>
    </source>
</evidence>
<keyword evidence="10" id="KW-1185">Reference proteome</keyword>
<name>A0A7K4SH56_COLPI</name>
<proteinExistence type="inferred from homology"/>
<keyword evidence="5 9" id="KW-0418">Kinase</keyword>
<gene>
    <name evidence="9" type="primary">Clk3_1</name>
    <name evidence="9" type="ORF">COLPIC_R10738</name>
</gene>
<dbReference type="SUPFAM" id="SSF56112">
    <property type="entry name" value="Protein kinase-like (PK-like)"/>
    <property type="match status" value="1"/>
</dbReference>
<keyword evidence="2" id="KW-0723">Serine/threonine-protein kinase</keyword>
<evidence type="ECO:0000313" key="9">
    <source>
        <dbReference type="EMBL" id="NWQ84850.1"/>
    </source>
</evidence>
<evidence type="ECO:0000256" key="3">
    <source>
        <dbReference type="ARBA" id="ARBA00022679"/>
    </source>
</evidence>
<evidence type="ECO:0000256" key="4">
    <source>
        <dbReference type="ARBA" id="ARBA00022741"/>
    </source>
</evidence>
<dbReference type="AlphaFoldDB" id="A0A7K4SH56"/>
<dbReference type="SMART" id="SM00220">
    <property type="entry name" value="S_TKc"/>
    <property type="match status" value="1"/>
</dbReference>
<dbReference type="PANTHER" id="PTHR45646:SF10">
    <property type="entry name" value="DUAL SPECIFICITY PROTEIN KINASE CLK3"/>
    <property type="match status" value="1"/>
</dbReference>
<comment type="similarity">
    <text evidence="7">Belongs to the protein kinase superfamily. CMGC Ser/Thr protein kinase family. Lammer subfamily.</text>
</comment>
<dbReference type="GO" id="GO:0043484">
    <property type="term" value="P:regulation of RNA splicing"/>
    <property type="evidence" value="ECO:0007669"/>
    <property type="project" value="TreeGrafter"/>
</dbReference>
<comment type="caution">
    <text evidence="9">The sequence shown here is derived from an EMBL/GenBank/DDBJ whole genome shotgun (WGS) entry which is preliminary data.</text>
</comment>
<sequence length="279" mass="32796">RGKSQVALKIIKNVGKYREAARLEINVLKKIKEKDKENKFLCVLMSDWFNFHGHMCIAFELLGKNTFEFLKENNFQPYPLPQIRHMAYQLCHALRFLHDNQLTHTDLKPENILFVNSDFDTLYNEKKVSFSLLPCTCVGDRTSAIRSQSSELTYHCSFPLQTHENREHLVMMEKVLGPIPSHMIHRTRKQKYFHNGNLVWDENTSDGRYVQENCKPLRTYMLHDSLEHAQLFDLMRRMLEFDPSRRITFSEALLHPFFAGLSAEERMLCGRGASRDLSR</sequence>
<evidence type="ECO:0000256" key="5">
    <source>
        <dbReference type="ARBA" id="ARBA00022777"/>
    </source>
</evidence>
<accession>A0A7K4SH56</accession>
<keyword evidence="6" id="KW-0067">ATP-binding</keyword>
<dbReference type="GO" id="GO:0005634">
    <property type="term" value="C:nucleus"/>
    <property type="evidence" value="ECO:0007669"/>
    <property type="project" value="TreeGrafter"/>
</dbReference>
<feature type="non-terminal residue" evidence="9">
    <location>
        <position position="1"/>
    </location>
</feature>
<reference evidence="9 10" key="1">
    <citation type="submission" date="2019-09" db="EMBL/GenBank/DDBJ databases">
        <title>Bird 10,000 Genomes (B10K) Project - Family phase.</title>
        <authorList>
            <person name="Zhang G."/>
        </authorList>
    </citation>
    <scope>NUCLEOTIDE SEQUENCE [LARGE SCALE GENOMIC DNA]</scope>
    <source>
        <strain evidence="9">B10K-DU-021-26</strain>
        <tissue evidence="9">Mixed tissue sample</tissue>
    </source>
</reference>
<dbReference type="PROSITE" id="PS50011">
    <property type="entry name" value="PROTEIN_KINASE_DOM"/>
    <property type="match status" value="1"/>
</dbReference>
<feature type="non-terminal residue" evidence="9">
    <location>
        <position position="279"/>
    </location>
</feature>
<dbReference type="EMBL" id="VYZG01008218">
    <property type="protein sequence ID" value="NWQ84850.1"/>
    <property type="molecule type" value="Genomic_DNA"/>
</dbReference>
<evidence type="ECO:0000256" key="7">
    <source>
        <dbReference type="ARBA" id="ARBA00037966"/>
    </source>
</evidence>